<dbReference type="GO" id="GO:0016491">
    <property type="term" value="F:oxidoreductase activity"/>
    <property type="evidence" value="ECO:0007669"/>
    <property type="project" value="UniProtKB-KW"/>
</dbReference>
<dbReference type="PRINTS" id="PR00081">
    <property type="entry name" value="GDHRDH"/>
</dbReference>
<evidence type="ECO:0000313" key="4">
    <source>
        <dbReference type="Proteomes" id="UP000195331"/>
    </source>
</evidence>
<dbReference type="PRINTS" id="PR00080">
    <property type="entry name" value="SDRFAMILY"/>
</dbReference>
<gene>
    <name evidence="3" type="ORF">BTO20_12655</name>
</gene>
<keyword evidence="2" id="KW-0560">Oxidoreductase</keyword>
<dbReference type="Gene3D" id="3.40.50.720">
    <property type="entry name" value="NAD(P)-binding Rossmann-like Domain"/>
    <property type="match status" value="1"/>
</dbReference>
<dbReference type="SUPFAM" id="SSF51735">
    <property type="entry name" value="NAD(P)-binding Rossmann-fold domains"/>
    <property type="match status" value="1"/>
</dbReference>
<evidence type="ECO:0008006" key="5">
    <source>
        <dbReference type="Google" id="ProtNLM"/>
    </source>
</evidence>
<organism evidence="3 4">
    <name type="scientific">Mycobacterium dioxanotrophicus</name>
    <dbReference type="NCBI Taxonomy" id="482462"/>
    <lineage>
        <taxon>Bacteria</taxon>
        <taxon>Bacillati</taxon>
        <taxon>Actinomycetota</taxon>
        <taxon>Actinomycetes</taxon>
        <taxon>Mycobacteriales</taxon>
        <taxon>Mycobacteriaceae</taxon>
        <taxon>Mycobacterium</taxon>
    </lineage>
</organism>
<protein>
    <recommendedName>
        <fullName evidence="5">3-alpha-hydroxysteroid dehydrogenase</fullName>
    </recommendedName>
</protein>
<dbReference type="KEGG" id="mdx:BTO20_12655"/>
<proteinExistence type="inferred from homology"/>
<dbReference type="EMBL" id="CP020809">
    <property type="protein sequence ID" value="ART69324.1"/>
    <property type="molecule type" value="Genomic_DNA"/>
</dbReference>
<evidence type="ECO:0000256" key="1">
    <source>
        <dbReference type="ARBA" id="ARBA00006484"/>
    </source>
</evidence>
<reference evidence="3 4" key="1">
    <citation type="submission" date="2017-04" db="EMBL/GenBank/DDBJ databases">
        <title>Whole Genome Sequence of 1,4-Dioxane Degrading Bacterium Mycobacterium dioxanotrophicus PH-06.</title>
        <authorList>
            <person name="He Y."/>
        </authorList>
    </citation>
    <scope>NUCLEOTIDE SEQUENCE [LARGE SCALE GENOMIC DNA]</scope>
    <source>
        <strain evidence="3 4">PH-06</strain>
    </source>
</reference>
<name>A0A1Y0C2G7_9MYCO</name>
<accession>A0A1Y0C2G7</accession>
<dbReference type="InterPro" id="IPR002347">
    <property type="entry name" value="SDR_fam"/>
</dbReference>
<dbReference type="InterPro" id="IPR036291">
    <property type="entry name" value="NAD(P)-bd_dom_sf"/>
</dbReference>
<dbReference type="PANTHER" id="PTHR24321:SF8">
    <property type="entry name" value="ESTRADIOL 17-BETA-DEHYDROGENASE 8-RELATED"/>
    <property type="match status" value="1"/>
</dbReference>
<dbReference type="Pfam" id="PF13561">
    <property type="entry name" value="adh_short_C2"/>
    <property type="match status" value="1"/>
</dbReference>
<comment type="similarity">
    <text evidence="1">Belongs to the short-chain dehydrogenases/reductases (SDR) family.</text>
</comment>
<dbReference type="PANTHER" id="PTHR24321">
    <property type="entry name" value="DEHYDROGENASES, SHORT CHAIN"/>
    <property type="match status" value="1"/>
</dbReference>
<keyword evidence="4" id="KW-1185">Reference proteome</keyword>
<sequence length="286" mass="30271">MRTALRSRANAPLAIHVHTQWRFGQAAGRLSAMVNRLEGKVALVTGAAQGQGAAHTDLLARQGARVIATDVLDEQGEALAEQLDAEGLQVVYRHLDVASEKDWASVVAGVDPSWGPITVLVNNAGISSPAAVADVSLDEWNRVVAINQTGILLGMQAVIPGMMERGSGSIINIASSWAHRGGTENGFIAYVATKSAVLGITRNAAMNLGRHGIRVNSVSPGYVRTPQVEYAEKTEPDRVANDVAKIPMRRMARPAEIAKTIAFLASDESSYTTGVDMLVDGGLNLT</sequence>
<dbReference type="Proteomes" id="UP000195331">
    <property type="component" value="Chromosome"/>
</dbReference>
<evidence type="ECO:0000313" key="3">
    <source>
        <dbReference type="EMBL" id="ART69324.1"/>
    </source>
</evidence>
<dbReference type="FunFam" id="3.40.50.720:FF:000084">
    <property type="entry name" value="Short-chain dehydrogenase reductase"/>
    <property type="match status" value="1"/>
</dbReference>
<dbReference type="AlphaFoldDB" id="A0A1Y0C2G7"/>
<evidence type="ECO:0000256" key="2">
    <source>
        <dbReference type="ARBA" id="ARBA00023002"/>
    </source>
</evidence>